<dbReference type="EMBL" id="FNGF01000004">
    <property type="protein sequence ID" value="SDL26109.1"/>
    <property type="molecule type" value="Genomic_DNA"/>
</dbReference>
<accession>A0A1G9ILD6</accession>
<evidence type="ECO:0000313" key="2">
    <source>
        <dbReference type="EMBL" id="SDL26109.1"/>
    </source>
</evidence>
<keyword evidence="1" id="KW-0812">Transmembrane</keyword>
<dbReference type="OrthoDB" id="4842880at2"/>
<keyword evidence="1" id="KW-0472">Membrane</keyword>
<protein>
    <submittedName>
        <fullName evidence="2">Uncharacterized protein</fullName>
    </submittedName>
</protein>
<evidence type="ECO:0000313" key="3">
    <source>
        <dbReference type="Proteomes" id="UP000198662"/>
    </source>
</evidence>
<name>A0A1G9ILD6_9ACTN</name>
<feature type="transmembrane region" description="Helical" evidence="1">
    <location>
        <begin position="29"/>
        <end position="50"/>
    </location>
</feature>
<keyword evidence="1" id="KW-1133">Transmembrane helix</keyword>
<gene>
    <name evidence="2" type="ORF">SAMN05216298_3325</name>
</gene>
<organism evidence="2 3">
    <name type="scientific">Glycomyces sambucus</name>
    <dbReference type="NCBI Taxonomy" id="380244"/>
    <lineage>
        <taxon>Bacteria</taxon>
        <taxon>Bacillati</taxon>
        <taxon>Actinomycetota</taxon>
        <taxon>Actinomycetes</taxon>
        <taxon>Glycomycetales</taxon>
        <taxon>Glycomycetaceae</taxon>
        <taxon>Glycomyces</taxon>
    </lineage>
</organism>
<sequence>MPAEDPHPSTDAAATGDTVLARVRPAGRAVRVAITAVVLALVTATTFWGADDFFPFAPFKMYSFSKELDGWAGSTRVEAVNEEGERFSLTERITGFRRAELEGQKSRFIDDPDLLRYIAEAYENTNPGKPEIVTVEIIERRYRLEDGYQTGEVVEVVEATWTREEDA</sequence>
<dbReference type="STRING" id="380244.SAMN05216298_3325"/>
<keyword evidence="3" id="KW-1185">Reference proteome</keyword>
<evidence type="ECO:0000256" key="1">
    <source>
        <dbReference type="SAM" id="Phobius"/>
    </source>
</evidence>
<dbReference type="RefSeq" id="WP_091051316.1">
    <property type="nucleotide sequence ID" value="NZ_FNGF01000004.1"/>
</dbReference>
<dbReference type="AlphaFoldDB" id="A0A1G9ILD6"/>
<dbReference type="Proteomes" id="UP000198662">
    <property type="component" value="Unassembled WGS sequence"/>
</dbReference>
<reference evidence="3" key="1">
    <citation type="submission" date="2016-10" db="EMBL/GenBank/DDBJ databases">
        <authorList>
            <person name="Varghese N."/>
            <person name="Submissions S."/>
        </authorList>
    </citation>
    <scope>NUCLEOTIDE SEQUENCE [LARGE SCALE GENOMIC DNA]</scope>
    <source>
        <strain evidence="3">CGMCC 4.3147</strain>
    </source>
</reference>
<proteinExistence type="predicted"/>